<dbReference type="InterPro" id="IPR002930">
    <property type="entry name" value="GCV_H"/>
</dbReference>
<keyword evidence="4" id="KW-0809">Transit peptide</keyword>
<evidence type="ECO:0000313" key="6">
    <source>
        <dbReference type="EMBL" id="MDE45185.1"/>
    </source>
</evidence>
<evidence type="ECO:0000256" key="2">
    <source>
        <dbReference type="ARBA" id="ARBA00022823"/>
    </source>
</evidence>
<organism evidence="6">
    <name type="scientific">Aceria tosichella</name>
    <name type="common">wheat curl mite</name>
    <dbReference type="NCBI Taxonomy" id="561515"/>
    <lineage>
        <taxon>Eukaryota</taxon>
        <taxon>Metazoa</taxon>
        <taxon>Ecdysozoa</taxon>
        <taxon>Arthropoda</taxon>
        <taxon>Chelicerata</taxon>
        <taxon>Arachnida</taxon>
        <taxon>Acari</taxon>
        <taxon>Acariformes</taxon>
        <taxon>Trombidiformes</taxon>
        <taxon>Prostigmata</taxon>
        <taxon>Eupodina</taxon>
        <taxon>Eriophyoidea</taxon>
        <taxon>Eriophyidae</taxon>
        <taxon>Eriophyinae</taxon>
        <taxon>Aceriini</taxon>
        <taxon>Aceria</taxon>
    </lineage>
</organism>
<dbReference type="GO" id="GO:0009249">
    <property type="term" value="P:protein lipoylation"/>
    <property type="evidence" value="ECO:0007669"/>
    <property type="project" value="TreeGrafter"/>
</dbReference>
<dbReference type="CDD" id="cd06848">
    <property type="entry name" value="GCS_H"/>
    <property type="match status" value="1"/>
</dbReference>
<feature type="domain" description="Lipoyl-binding" evidence="5">
    <location>
        <begin position="47"/>
        <end position="129"/>
    </location>
</feature>
<dbReference type="SUPFAM" id="SSF51230">
    <property type="entry name" value="Single hybrid motif"/>
    <property type="match status" value="1"/>
</dbReference>
<evidence type="ECO:0000256" key="1">
    <source>
        <dbReference type="ARBA" id="ARBA00009249"/>
    </source>
</evidence>
<keyword evidence="4" id="KW-0496">Mitochondrion</keyword>
<protein>
    <recommendedName>
        <fullName evidence="4">Glycine cleavage system H protein</fullName>
    </recommendedName>
</protein>
<dbReference type="PROSITE" id="PS50968">
    <property type="entry name" value="BIOTINYL_LIPOYL"/>
    <property type="match status" value="1"/>
</dbReference>
<evidence type="ECO:0000256" key="4">
    <source>
        <dbReference type="RuleBase" id="RU364055"/>
    </source>
</evidence>
<dbReference type="HAMAP" id="MF_00272">
    <property type="entry name" value="GcvH"/>
    <property type="match status" value="1"/>
</dbReference>
<keyword evidence="2 3" id="KW-0450">Lipoyl</keyword>
<dbReference type="InterPro" id="IPR000089">
    <property type="entry name" value="Biotin_lipoyl"/>
</dbReference>
<comment type="function">
    <text evidence="4">The H protein shuttles the methylamine group of glycine from the P protein to the T protein.</text>
</comment>
<evidence type="ECO:0000259" key="5">
    <source>
        <dbReference type="PROSITE" id="PS50968"/>
    </source>
</evidence>
<evidence type="ECO:0000256" key="3">
    <source>
        <dbReference type="PIRSR" id="PIRSR617453-50"/>
    </source>
</evidence>
<dbReference type="InterPro" id="IPR017453">
    <property type="entry name" value="GCV_H_sub"/>
</dbReference>
<dbReference type="NCBIfam" id="TIGR00527">
    <property type="entry name" value="gcvH"/>
    <property type="match status" value="1"/>
</dbReference>
<proteinExistence type="inferred from homology"/>
<reference evidence="6" key="1">
    <citation type="submission" date="2018-10" db="EMBL/GenBank/DDBJ databases">
        <title>Transcriptome assembly of Aceria tosichella (Wheat curl mite) Type 2.</title>
        <authorList>
            <person name="Scully E.D."/>
            <person name="Geib S.M."/>
            <person name="Palmer N.A."/>
            <person name="Gupta A.K."/>
            <person name="Sarath G."/>
            <person name="Tatineni S."/>
        </authorList>
    </citation>
    <scope>NUCLEOTIDE SEQUENCE</scope>
    <source>
        <strain evidence="6">LincolnNE</strain>
    </source>
</reference>
<dbReference type="AlphaFoldDB" id="A0A6G1S3W0"/>
<dbReference type="InterPro" id="IPR011053">
    <property type="entry name" value="Single_hybrid_motif"/>
</dbReference>
<comment type="cofactor">
    <cofactor evidence="4">
        <name>(R)-lipoate</name>
        <dbReference type="ChEBI" id="CHEBI:83088"/>
    </cofactor>
    <text evidence="4">Binds 1 lipoyl cofactor covalently.</text>
</comment>
<dbReference type="GO" id="GO:0005739">
    <property type="term" value="C:mitochondrion"/>
    <property type="evidence" value="ECO:0007669"/>
    <property type="project" value="UniProtKB-SubCell"/>
</dbReference>
<comment type="subcellular location">
    <subcellularLocation>
        <location evidence="4">Mitochondrion</location>
    </subcellularLocation>
</comment>
<dbReference type="PANTHER" id="PTHR11715">
    <property type="entry name" value="GLYCINE CLEAVAGE SYSTEM H PROTEIN"/>
    <property type="match status" value="1"/>
</dbReference>
<dbReference type="InterPro" id="IPR033753">
    <property type="entry name" value="GCV_H/Fam206"/>
</dbReference>
<name>A0A6G1S3W0_9ACAR</name>
<feature type="modified residue" description="N6-lipoyllysine" evidence="3">
    <location>
        <position position="88"/>
    </location>
</feature>
<dbReference type="GO" id="GO:0019464">
    <property type="term" value="P:glycine decarboxylation via glycine cleavage system"/>
    <property type="evidence" value="ECO:0007669"/>
    <property type="project" value="UniProtKB-UniRule"/>
</dbReference>
<sequence>MLFARLLTTANQTLSRTIILPRRFASRLFTEKHEWISVPDGGGGETIGRVGISNHAQEALGDVVYVQTPDVGSKYKQFDEVGAIESVKAASELLTPVSGEIYRVNEKLADKPGLVNSDCYKEGWLFEIKLDNTKELDNLMDEEKYNKFLEEGGSS</sequence>
<dbReference type="NCBIfam" id="NF002270">
    <property type="entry name" value="PRK01202.1"/>
    <property type="match status" value="1"/>
</dbReference>
<dbReference type="EMBL" id="GGYP01000414">
    <property type="protein sequence ID" value="MDE45185.1"/>
    <property type="molecule type" value="Transcribed_RNA"/>
</dbReference>
<gene>
    <name evidence="6" type="primary">GCSH</name>
    <name evidence="6" type="ORF">g.4451</name>
</gene>
<comment type="subunit">
    <text evidence="4">The glycine cleavage system is composed of four proteins: P, T, L and H.</text>
</comment>
<dbReference type="Pfam" id="PF01597">
    <property type="entry name" value="GCV_H"/>
    <property type="match status" value="1"/>
</dbReference>
<accession>A0A6G1S3W0</accession>
<dbReference type="PANTHER" id="PTHR11715:SF3">
    <property type="entry name" value="GLYCINE CLEAVAGE SYSTEM H PROTEIN-RELATED"/>
    <property type="match status" value="1"/>
</dbReference>
<comment type="similarity">
    <text evidence="1 4">Belongs to the GcvH family.</text>
</comment>
<dbReference type="GO" id="GO:0005960">
    <property type="term" value="C:glycine cleavage complex"/>
    <property type="evidence" value="ECO:0007669"/>
    <property type="project" value="UniProtKB-UniRule"/>
</dbReference>
<dbReference type="Gene3D" id="2.40.50.100">
    <property type="match status" value="1"/>
</dbReference>